<evidence type="ECO:0000256" key="8">
    <source>
        <dbReference type="ARBA" id="ARBA00022989"/>
    </source>
</evidence>
<organism evidence="13 14">
    <name type="scientific">Luedemannella helvata</name>
    <dbReference type="NCBI Taxonomy" id="349315"/>
    <lineage>
        <taxon>Bacteria</taxon>
        <taxon>Bacillati</taxon>
        <taxon>Actinomycetota</taxon>
        <taxon>Actinomycetes</taxon>
        <taxon>Micromonosporales</taxon>
        <taxon>Micromonosporaceae</taxon>
        <taxon>Luedemannella</taxon>
    </lineage>
</organism>
<keyword evidence="7" id="KW-0862">Zinc</keyword>
<evidence type="ECO:0000256" key="3">
    <source>
        <dbReference type="ARBA" id="ARBA00022670"/>
    </source>
</evidence>
<evidence type="ECO:0000256" key="2">
    <source>
        <dbReference type="ARBA" id="ARBA00022475"/>
    </source>
</evidence>
<name>A0ABN2L2I6_9ACTN</name>
<evidence type="ECO:0000313" key="13">
    <source>
        <dbReference type="EMBL" id="GAA1772058.1"/>
    </source>
</evidence>
<feature type="transmembrane region" description="Helical" evidence="11">
    <location>
        <begin position="185"/>
        <end position="207"/>
    </location>
</feature>
<feature type="domain" description="Peptidase M48" evidence="12">
    <location>
        <begin position="102"/>
        <end position="320"/>
    </location>
</feature>
<comment type="cofactor">
    <cofactor evidence="1">
        <name>Zn(2+)</name>
        <dbReference type="ChEBI" id="CHEBI:29105"/>
    </cofactor>
</comment>
<dbReference type="Gene3D" id="3.30.2010.10">
    <property type="entry name" value="Metalloproteases ('zincins'), catalytic domain"/>
    <property type="match status" value="1"/>
</dbReference>
<evidence type="ECO:0000256" key="10">
    <source>
        <dbReference type="ARBA" id="ARBA00023136"/>
    </source>
</evidence>
<dbReference type="InterPro" id="IPR029024">
    <property type="entry name" value="TerB-like"/>
</dbReference>
<keyword evidence="10 11" id="KW-0472">Membrane</keyword>
<keyword evidence="5" id="KW-0479">Metal-binding</keyword>
<feature type="transmembrane region" description="Helical" evidence="11">
    <location>
        <begin position="290"/>
        <end position="307"/>
    </location>
</feature>
<evidence type="ECO:0000256" key="5">
    <source>
        <dbReference type="ARBA" id="ARBA00022723"/>
    </source>
</evidence>
<keyword evidence="3" id="KW-0645">Protease</keyword>
<dbReference type="SUPFAM" id="SSF158682">
    <property type="entry name" value="TerB-like"/>
    <property type="match status" value="1"/>
</dbReference>
<keyword evidence="8 11" id="KW-1133">Transmembrane helix</keyword>
<dbReference type="InterPro" id="IPR001915">
    <property type="entry name" value="Peptidase_M48"/>
</dbReference>
<evidence type="ECO:0000256" key="11">
    <source>
        <dbReference type="SAM" id="Phobius"/>
    </source>
</evidence>
<dbReference type="PANTHER" id="PTHR43221">
    <property type="entry name" value="PROTEASE HTPX"/>
    <property type="match status" value="1"/>
</dbReference>
<dbReference type="InterPro" id="IPR050083">
    <property type="entry name" value="HtpX_protease"/>
</dbReference>
<keyword evidence="2" id="KW-1003">Cell membrane</keyword>
<evidence type="ECO:0000256" key="1">
    <source>
        <dbReference type="ARBA" id="ARBA00001947"/>
    </source>
</evidence>
<sequence>MNFFERQQRVRRMSVRLVALFVLAVIAIVVAVDLAVLIAFNAFSSGLGNVVGIVIVTSLITLTAISLAAAFRMLGLRGGGGKVARELGGVAVPPDTTDPQLRRLRNVVEEIAIASGTPVPEVYVLPQEDGINAFAAGWDSSSAAVAVTRGTLERLNRDELQGVIAHEFSHVVNGDMRLNIRLMGLLYGILFLAVIGRTLTQFGIIGGGRRDEKSSGNPLAVIGIALLVTGGVGVLAGRLIKASVSRQREYLADASAVQFTRQPSGIAGALKKIAGLEAGSNLKNPRREEVGHMLFGAGAGAFASWFATHPPLVDRIKVLDPSFDANQLTGLRRQWATHPPSGLEEDLSLGLIERNGAAARRDAAAPAARPTLPEPSATVPVPEATLVGSVGAPGAQSYAQAGAILDEIPADVLERAHSPATVVPLLLGLLMADEPAARDNQRAALAAHGPAVADAAAGEAAALARLHPLLRLPLAEVALPALRALPASDKQAALRQVFDLIHADGRISGYEYCLSRLVYRELDASLNPRSAWRGDRRTIAGSRDAVALLYAVLAQYGNPEEARAGVAFQAGMARVLPRVSLRYVPPPQGVVALESAWPSLIGLTPEDKRELVAGALAVISADGVTTLTELELLRTVCALLECPVPLELAAPVPRG</sequence>
<dbReference type="RefSeq" id="WP_344086725.1">
    <property type="nucleotide sequence ID" value="NZ_BAAALS010000031.1"/>
</dbReference>
<keyword evidence="9" id="KW-0482">Metalloprotease</keyword>
<evidence type="ECO:0000256" key="4">
    <source>
        <dbReference type="ARBA" id="ARBA00022692"/>
    </source>
</evidence>
<evidence type="ECO:0000256" key="7">
    <source>
        <dbReference type="ARBA" id="ARBA00022833"/>
    </source>
</evidence>
<gene>
    <name evidence="13" type="ORF">GCM10009681_49330</name>
</gene>
<keyword evidence="4 11" id="KW-0812">Transmembrane</keyword>
<protein>
    <submittedName>
        <fullName evidence="13">M48 family metallopeptidase</fullName>
    </submittedName>
</protein>
<feature type="transmembrane region" description="Helical" evidence="11">
    <location>
        <begin position="50"/>
        <end position="71"/>
    </location>
</feature>
<evidence type="ECO:0000256" key="9">
    <source>
        <dbReference type="ARBA" id="ARBA00023049"/>
    </source>
</evidence>
<dbReference type="PANTHER" id="PTHR43221:SF2">
    <property type="entry name" value="PROTEASE HTPX HOMOLOG"/>
    <property type="match status" value="1"/>
</dbReference>
<comment type="caution">
    <text evidence="13">The sequence shown here is derived from an EMBL/GenBank/DDBJ whole genome shotgun (WGS) entry which is preliminary data.</text>
</comment>
<keyword evidence="6" id="KW-0378">Hydrolase</keyword>
<feature type="transmembrane region" description="Helical" evidence="11">
    <location>
        <begin position="219"/>
        <end position="240"/>
    </location>
</feature>
<reference evidence="13 14" key="1">
    <citation type="journal article" date="2019" name="Int. J. Syst. Evol. Microbiol.">
        <title>The Global Catalogue of Microorganisms (GCM) 10K type strain sequencing project: providing services to taxonomists for standard genome sequencing and annotation.</title>
        <authorList>
            <consortium name="The Broad Institute Genomics Platform"/>
            <consortium name="The Broad Institute Genome Sequencing Center for Infectious Disease"/>
            <person name="Wu L."/>
            <person name="Ma J."/>
        </authorList>
    </citation>
    <scope>NUCLEOTIDE SEQUENCE [LARGE SCALE GENOMIC DNA]</scope>
    <source>
        <strain evidence="13 14">JCM 13249</strain>
    </source>
</reference>
<feature type="transmembrane region" description="Helical" evidence="11">
    <location>
        <begin position="20"/>
        <end position="44"/>
    </location>
</feature>
<keyword evidence="14" id="KW-1185">Reference proteome</keyword>
<evidence type="ECO:0000313" key="14">
    <source>
        <dbReference type="Proteomes" id="UP001500655"/>
    </source>
</evidence>
<dbReference type="Pfam" id="PF01435">
    <property type="entry name" value="Peptidase_M48"/>
    <property type="match status" value="1"/>
</dbReference>
<proteinExistence type="predicted"/>
<dbReference type="Proteomes" id="UP001500655">
    <property type="component" value="Unassembled WGS sequence"/>
</dbReference>
<accession>A0ABN2L2I6</accession>
<dbReference type="EMBL" id="BAAALS010000031">
    <property type="protein sequence ID" value="GAA1772058.1"/>
    <property type="molecule type" value="Genomic_DNA"/>
</dbReference>
<evidence type="ECO:0000259" key="12">
    <source>
        <dbReference type="Pfam" id="PF01435"/>
    </source>
</evidence>
<dbReference type="CDD" id="cd07340">
    <property type="entry name" value="M48B_Htpx_like"/>
    <property type="match status" value="1"/>
</dbReference>
<evidence type="ECO:0000256" key="6">
    <source>
        <dbReference type="ARBA" id="ARBA00022801"/>
    </source>
</evidence>